<evidence type="ECO:0000259" key="3">
    <source>
        <dbReference type="Pfam" id="PF02230"/>
    </source>
</evidence>
<evidence type="ECO:0000256" key="1">
    <source>
        <dbReference type="ARBA" id="ARBA00006499"/>
    </source>
</evidence>
<dbReference type="PANTHER" id="PTHR10655">
    <property type="entry name" value="LYSOPHOSPHOLIPASE-RELATED"/>
    <property type="match status" value="1"/>
</dbReference>
<dbReference type="Gene3D" id="3.40.50.1820">
    <property type="entry name" value="alpha/beta hydrolase"/>
    <property type="match status" value="1"/>
</dbReference>
<protein>
    <submittedName>
        <fullName evidence="4">Phospholipase</fullName>
    </submittedName>
</protein>
<dbReference type="PANTHER" id="PTHR10655:SF17">
    <property type="entry name" value="LYSOPHOSPHOLIPASE-LIKE PROTEIN 1"/>
    <property type="match status" value="1"/>
</dbReference>
<organism evidence="4 5">
    <name type="scientific">Acidithiobacillus marinus</name>
    <dbReference type="NCBI Taxonomy" id="187490"/>
    <lineage>
        <taxon>Bacteria</taxon>
        <taxon>Pseudomonadati</taxon>
        <taxon>Pseudomonadota</taxon>
        <taxon>Acidithiobacillia</taxon>
        <taxon>Acidithiobacillales</taxon>
        <taxon>Acidithiobacillaceae</taxon>
        <taxon>Acidithiobacillus</taxon>
    </lineage>
</organism>
<evidence type="ECO:0000313" key="4">
    <source>
        <dbReference type="EMBL" id="PKY11130.1"/>
    </source>
</evidence>
<accession>A0A2I1DMN0</accession>
<comment type="caution">
    <text evidence="4">The sequence shown here is derived from an EMBL/GenBank/DDBJ whole genome shotgun (WGS) entry which is preliminary data.</text>
</comment>
<proteinExistence type="inferred from homology"/>
<keyword evidence="2" id="KW-0378">Hydrolase</keyword>
<sequence length="224" mass="25170">MPMNEHIWPEGLWVRPARQENAPCIVLLHGLGASKEDLMPLSEHMDPEKQFRWVIPDAPEQAVTLNAGRKMRAWYDIYGLGQDSEEDAAGMQRMGQRLALLLDHEKADGQPLILGGFSQGGAMSLYLALHQVYPLAAVLALSAYLPLRQKLPRAQKPIPIFWGHGRSDPVLPLQYMEIAQQLLESEGYVLSTHTYPMDHHICADELADARQFLDNILLDNKVTS</sequence>
<dbReference type="InterPro" id="IPR050565">
    <property type="entry name" value="LYPA1-2/EST-like"/>
</dbReference>
<dbReference type="InParanoid" id="A0A2I1DMN0"/>
<evidence type="ECO:0000256" key="2">
    <source>
        <dbReference type="ARBA" id="ARBA00022801"/>
    </source>
</evidence>
<reference evidence="4 5" key="1">
    <citation type="submission" date="2017-03" db="EMBL/GenBank/DDBJ databases">
        <title>Draft genime sequence of the acidophilic sulfur-oxidizing bacterium Acidithiobacillus sp. SH, isolated from seawater.</title>
        <authorList>
            <person name="Sharmin S."/>
            <person name="Tokuhisa M."/>
            <person name="Kanao T."/>
            <person name="Kamimura K."/>
        </authorList>
    </citation>
    <scope>NUCLEOTIDE SEQUENCE [LARGE SCALE GENOMIC DNA]</scope>
    <source>
        <strain evidence="4 5">SH</strain>
    </source>
</reference>
<dbReference type="SUPFAM" id="SSF53474">
    <property type="entry name" value="alpha/beta-Hydrolases"/>
    <property type="match status" value="1"/>
</dbReference>
<dbReference type="Pfam" id="PF02230">
    <property type="entry name" value="Abhydrolase_2"/>
    <property type="match status" value="1"/>
</dbReference>
<gene>
    <name evidence="4" type="ORF">B1757_05975</name>
</gene>
<dbReference type="InterPro" id="IPR029058">
    <property type="entry name" value="AB_hydrolase_fold"/>
</dbReference>
<dbReference type="Proteomes" id="UP000234329">
    <property type="component" value="Unassembled WGS sequence"/>
</dbReference>
<dbReference type="InterPro" id="IPR003140">
    <property type="entry name" value="PLipase/COase/thioEstase"/>
</dbReference>
<comment type="similarity">
    <text evidence="1">Belongs to the AB hydrolase superfamily. AB hydrolase 2 family.</text>
</comment>
<evidence type="ECO:0000313" key="5">
    <source>
        <dbReference type="Proteomes" id="UP000234329"/>
    </source>
</evidence>
<dbReference type="AlphaFoldDB" id="A0A2I1DMN0"/>
<dbReference type="GO" id="GO:0016787">
    <property type="term" value="F:hydrolase activity"/>
    <property type="evidence" value="ECO:0007669"/>
    <property type="project" value="UniProtKB-KW"/>
</dbReference>
<feature type="domain" description="Phospholipase/carboxylesterase/thioesterase" evidence="3">
    <location>
        <begin position="14"/>
        <end position="215"/>
    </location>
</feature>
<keyword evidence="5" id="KW-1185">Reference proteome</keyword>
<dbReference type="EMBL" id="MXAV01000024">
    <property type="protein sequence ID" value="PKY11130.1"/>
    <property type="molecule type" value="Genomic_DNA"/>
</dbReference>
<dbReference type="OrthoDB" id="9801763at2"/>
<name>A0A2I1DMN0_9PROT</name>